<protein>
    <recommendedName>
        <fullName evidence="1">YprB ribonuclease H-like domain-containing protein</fullName>
    </recommendedName>
</protein>
<dbReference type="HOGENOM" id="CLU_073770_0_0_7"/>
<evidence type="ECO:0000259" key="1">
    <source>
        <dbReference type="Pfam" id="PF13482"/>
    </source>
</evidence>
<reference evidence="2" key="1">
    <citation type="submission" date="2009-01" db="EMBL/GenBank/DDBJ databases">
        <title>Complete sequence of Anaeromyxobacter dehalogenans 2CP-1.</title>
        <authorList>
            <consortium name="US DOE Joint Genome Institute"/>
            <person name="Lucas S."/>
            <person name="Copeland A."/>
            <person name="Lapidus A."/>
            <person name="Glavina del Rio T."/>
            <person name="Dalin E."/>
            <person name="Tice H."/>
            <person name="Bruce D."/>
            <person name="Goodwin L."/>
            <person name="Pitluck S."/>
            <person name="Saunders E."/>
            <person name="Brettin T."/>
            <person name="Detter J.C."/>
            <person name="Han C."/>
            <person name="Larimer F."/>
            <person name="Land M."/>
            <person name="Hauser L."/>
            <person name="Kyrpides N."/>
            <person name="Ovchinnikova G."/>
            <person name="Beliaev A.S."/>
            <person name="Richardson P."/>
        </authorList>
    </citation>
    <scope>NUCLEOTIDE SEQUENCE</scope>
    <source>
        <strain evidence="2">2CP-1</strain>
    </source>
</reference>
<evidence type="ECO:0000313" key="3">
    <source>
        <dbReference type="Proteomes" id="UP000007089"/>
    </source>
</evidence>
<dbReference type="PANTHER" id="PTHR38462:SF1">
    <property type="entry name" value="YPRB RIBONUCLEASE H-LIKE DOMAIN-CONTAINING PROTEIN"/>
    <property type="match status" value="1"/>
</dbReference>
<organism evidence="2 3">
    <name type="scientific">Anaeromyxobacter dehalogenans (strain ATCC BAA-258 / DSM 21875 / 2CP-1)</name>
    <dbReference type="NCBI Taxonomy" id="455488"/>
    <lineage>
        <taxon>Bacteria</taxon>
        <taxon>Pseudomonadati</taxon>
        <taxon>Myxococcota</taxon>
        <taxon>Myxococcia</taxon>
        <taxon>Myxococcales</taxon>
        <taxon>Cystobacterineae</taxon>
        <taxon>Anaeromyxobacteraceae</taxon>
        <taxon>Anaeromyxobacter</taxon>
    </lineage>
</organism>
<dbReference type="Pfam" id="PF13482">
    <property type="entry name" value="RNase_H_2"/>
    <property type="match status" value="1"/>
</dbReference>
<gene>
    <name evidence="2" type="ordered locus">A2cp1_4370</name>
</gene>
<dbReference type="SUPFAM" id="SSF53098">
    <property type="entry name" value="Ribonuclease H-like"/>
    <property type="match status" value="1"/>
</dbReference>
<keyword evidence="3" id="KW-1185">Reference proteome</keyword>
<dbReference type="InterPro" id="IPR012337">
    <property type="entry name" value="RNaseH-like_sf"/>
</dbReference>
<proteinExistence type="predicted"/>
<dbReference type="Proteomes" id="UP000007089">
    <property type="component" value="Chromosome"/>
</dbReference>
<sequence>MIRSTFRLAPGIGPYLEGKLWNAGIRRWADLPAAPAVALSPRIDARLREAVVRAEAALEAGDADALAAMIPRAERWRLYPAFAEDAAFLDVETDGERLTCVGVLDASGPRLFLDGRDLDAFPEAARGWKVLVTYNGLAFDEPVLRRAFPGWRPPRAHVDLCHLWRRLGHQGGLKRLEEETGVGRPAHLHGLSGLDAVRLWRAWQERGDADALRLFAEYNLHDAVNLRTLMGLGYNRLVERLRLPAAPVPVSERGDVRYDLTKLLLAL</sequence>
<accession>B8JBS9</accession>
<dbReference type="InterPro" id="IPR038720">
    <property type="entry name" value="YprB_RNase_H-like_dom"/>
</dbReference>
<feature type="domain" description="YprB ribonuclease H-like" evidence="1">
    <location>
        <begin position="87"/>
        <end position="231"/>
    </location>
</feature>
<evidence type="ECO:0000313" key="2">
    <source>
        <dbReference type="EMBL" id="ACL67687.1"/>
    </source>
</evidence>
<dbReference type="RefSeq" id="WP_015935376.1">
    <property type="nucleotide sequence ID" value="NC_011891.1"/>
</dbReference>
<dbReference type="PANTHER" id="PTHR38462">
    <property type="entry name" value="EXONUCLEASE-LIKE PROTEIN"/>
    <property type="match status" value="1"/>
</dbReference>
<dbReference type="EMBL" id="CP001359">
    <property type="protein sequence ID" value="ACL67687.1"/>
    <property type="molecule type" value="Genomic_DNA"/>
</dbReference>
<dbReference type="KEGG" id="acp:A2cp1_4370"/>
<name>B8JBS9_ANAD2</name>
<dbReference type="AlphaFoldDB" id="B8JBS9"/>